<evidence type="ECO:0000256" key="1">
    <source>
        <dbReference type="SAM" id="MobiDB-lite"/>
    </source>
</evidence>
<gene>
    <name evidence="3" type="ORF">DAPK24_017230</name>
</gene>
<dbReference type="EMBL" id="BTGB01000002">
    <property type="protein sequence ID" value="GMM45148.1"/>
    <property type="molecule type" value="Genomic_DNA"/>
</dbReference>
<evidence type="ECO:0000256" key="2">
    <source>
        <dbReference type="SAM" id="Phobius"/>
    </source>
</evidence>
<accession>A0AAV5R2H1</accession>
<evidence type="ECO:0000313" key="4">
    <source>
        <dbReference type="Proteomes" id="UP001378960"/>
    </source>
</evidence>
<organism evidence="3 4">
    <name type="scientific">Pichia kluyveri</name>
    <name type="common">Yeast</name>
    <dbReference type="NCBI Taxonomy" id="36015"/>
    <lineage>
        <taxon>Eukaryota</taxon>
        <taxon>Fungi</taxon>
        <taxon>Dikarya</taxon>
        <taxon>Ascomycota</taxon>
        <taxon>Saccharomycotina</taxon>
        <taxon>Pichiomycetes</taxon>
        <taxon>Pichiales</taxon>
        <taxon>Pichiaceae</taxon>
        <taxon>Pichia</taxon>
    </lineage>
</organism>
<reference evidence="3 4" key="1">
    <citation type="journal article" date="2023" name="Elife">
        <title>Identification of key yeast species and microbe-microbe interactions impacting larval growth of Drosophila in the wild.</title>
        <authorList>
            <person name="Mure A."/>
            <person name="Sugiura Y."/>
            <person name="Maeda R."/>
            <person name="Honda K."/>
            <person name="Sakurai N."/>
            <person name="Takahashi Y."/>
            <person name="Watada M."/>
            <person name="Katoh T."/>
            <person name="Gotoh A."/>
            <person name="Gotoh Y."/>
            <person name="Taniguchi I."/>
            <person name="Nakamura K."/>
            <person name="Hayashi T."/>
            <person name="Katayama T."/>
            <person name="Uemura T."/>
            <person name="Hattori Y."/>
        </authorList>
    </citation>
    <scope>NUCLEOTIDE SEQUENCE [LARGE SCALE GENOMIC DNA]</scope>
    <source>
        <strain evidence="3 4">PK-24</strain>
    </source>
</reference>
<dbReference type="AlphaFoldDB" id="A0AAV5R2H1"/>
<keyword evidence="2" id="KW-1133">Transmembrane helix</keyword>
<proteinExistence type="predicted"/>
<evidence type="ECO:0000313" key="3">
    <source>
        <dbReference type="EMBL" id="GMM45148.1"/>
    </source>
</evidence>
<comment type="caution">
    <text evidence="3">The sequence shown here is derived from an EMBL/GenBank/DDBJ whole genome shotgun (WGS) entry which is preliminary data.</text>
</comment>
<protein>
    <submittedName>
        <fullName evidence="3">Uncharacterized protein</fullName>
    </submittedName>
</protein>
<sequence>MQRRSNKDIDNDNVTLSREEYKKLKKSANNGNKLWYLFITVLIVLVLGSFYVIVGENSVETTGYYERDIKLMEKEDISKGNGKLRNNYRPGRKYHRGGNYGKVY</sequence>
<keyword evidence="2" id="KW-0812">Transmembrane</keyword>
<dbReference type="Proteomes" id="UP001378960">
    <property type="component" value="Unassembled WGS sequence"/>
</dbReference>
<keyword evidence="2" id="KW-0472">Membrane</keyword>
<keyword evidence="4" id="KW-1185">Reference proteome</keyword>
<feature type="region of interest" description="Disordered" evidence="1">
    <location>
        <begin position="82"/>
        <end position="104"/>
    </location>
</feature>
<name>A0AAV5R2H1_PICKL</name>
<feature type="transmembrane region" description="Helical" evidence="2">
    <location>
        <begin position="34"/>
        <end position="54"/>
    </location>
</feature>